<proteinExistence type="predicted"/>
<keyword evidence="4" id="KW-0472">Membrane</keyword>
<reference evidence="6 7" key="1">
    <citation type="journal article" date="2019" name="Plant Biotechnol. J.">
        <title>The red bayberry genome and genetic basis of sex determination.</title>
        <authorList>
            <person name="Jia H.M."/>
            <person name="Jia H.J."/>
            <person name="Cai Q.L."/>
            <person name="Wang Y."/>
            <person name="Zhao H.B."/>
            <person name="Yang W.F."/>
            <person name="Wang G.Y."/>
            <person name="Li Y.H."/>
            <person name="Zhan D.L."/>
            <person name="Shen Y.T."/>
            <person name="Niu Q.F."/>
            <person name="Chang L."/>
            <person name="Qiu J."/>
            <person name="Zhao L."/>
            <person name="Xie H.B."/>
            <person name="Fu W.Y."/>
            <person name="Jin J."/>
            <person name="Li X.W."/>
            <person name="Jiao Y."/>
            <person name="Zhou C.C."/>
            <person name="Tu T."/>
            <person name="Chai C.Y."/>
            <person name="Gao J.L."/>
            <person name="Fan L.J."/>
            <person name="van de Weg E."/>
            <person name="Wang J.Y."/>
            <person name="Gao Z.S."/>
        </authorList>
    </citation>
    <scope>NUCLEOTIDE SEQUENCE [LARGE SCALE GENOMIC DNA]</scope>
    <source>
        <tissue evidence="6">Leaves</tissue>
    </source>
</reference>
<keyword evidence="3" id="KW-0808">Transferase</keyword>
<gene>
    <name evidence="6" type="ORF">CJ030_MR0G005271</name>
</gene>
<keyword evidence="5" id="KW-0325">Glycoprotein</keyword>
<protein>
    <recommendedName>
        <fullName evidence="8">Glycosyltransferase BC10</fullName>
    </recommendedName>
</protein>
<comment type="caution">
    <text evidence="6">The sequence shown here is derived from an EMBL/GenBank/DDBJ whole genome shotgun (WGS) entry which is preliminary data.</text>
</comment>
<dbReference type="Pfam" id="PF02485">
    <property type="entry name" value="Branch"/>
    <property type="match status" value="1"/>
</dbReference>
<comment type="subcellular location">
    <subcellularLocation>
        <location evidence="1">Membrane</location>
        <topology evidence="1">Single-pass type II membrane protein</topology>
    </subcellularLocation>
</comment>
<dbReference type="GO" id="GO:0016020">
    <property type="term" value="C:membrane"/>
    <property type="evidence" value="ECO:0007669"/>
    <property type="project" value="UniProtKB-SubCell"/>
</dbReference>
<evidence type="ECO:0000256" key="1">
    <source>
        <dbReference type="ARBA" id="ARBA00004606"/>
    </source>
</evidence>
<dbReference type="Proteomes" id="UP000516437">
    <property type="component" value="Unassembled WGS sequence"/>
</dbReference>
<organism evidence="6 7">
    <name type="scientific">Morella rubra</name>
    <name type="common">Chinese bayberry</name>
    <dbReference type="NCBI Taxonomy" id="262757"/>
    <lineage>
        <taxon>Eukaryota</taxon>
        <taxon>Viridiplantae</taxon>
        <taxon>Streptophyta</taxon>
        <taxon>Embryophyta</taxon>
        <taxon>Tracheophyta</taxon>
        <taxon>Spermatophyta</taxon>
        <taxon>Magnoliopsida</taxon>
        <taxon>eudicotyledons</taxon>
        <taxon>Gunneridae</taxon>
        <taxon>Pentapetalae</taxon>
        <taxon>rosids</taxon>
        <taxon>fabids</taxon>
        <taxon>Fagales</taxon>
        <taxon>Myricaceae</taxon>
        <taxon>Morella</taxon>
    </lineage>
</organism>
<evidence type="ECO:0000256" key="2">
    <source>
        <dbReference type="ARBA" id="ARBA00022676"/>
    </source>
</evidence>
<evidence type="ECO:0000256" key="3">
    <source>
        <dbReference type="ARBA" id="ARBA00022679"/>
    </source>
</evidence>
<name>A0A6A1UKS8_9ROSI</name>
<dbReference type="PANTHER" id="PTHR31042">
    <property type="entry name" value="CORE-2/I-BRANCHING BETA-1,6-N-ACETYLGLUCOSAMINYLTRANSFERASE FAMILY PROTEIN-RELATED"/>
    <property type="match status" value="1"/>
</dbReference>
<dbReference type="GO" id="GO:0016757">
    <property type="term" value="F:glycosyltransferase activity"/>
    <property type="evidence" value="ECO:0007669"/>
    <property type="project" value="UniProtKB-KW"/>
</dbReference>
<dbReference type="PANTHER" id="PTHR31042:SF70">
    <property type="entry name" value="OS01G0695200 PROTEIN"/>
    <property type="match status" value="1"/>
</dbReference>
<sequence>MTKKRASSPIRHLLRLCSKLIIFLFVLVCLVAFPRLHSQSKPQTPVFTSQSRRTLRDHHVQFEGPPKIAFLFLVRQDLPLDFVWDIFFKGGVTANFSIYVHSEPGFVFNETTRSSSFFYGRQLNNSVQVVWGELTMIEAVPLSLKNALNDPANERFVLLSDSCIPLHNFIYTYNSSMSSQKSFVDSFLDVKDKRYHPKMSPTIPKEKWRKGSQWITLIGRHAEIVADDEIIFPVFRWKKCDDSSSCLLEMHSTRNALHVCKQDFDSGFTFPWLKLKHHSCISDEHYVQALLADINHVHYESSNRTERCQISSKPAPCYFFARKFTRRAGIRLLNAGLAF</sequence>
<evidence type="ECO:0008006" key="8">
    <source>
        <dbReference type="Google" id="ProtNLM"/>
    </source>
</evidence>
<dbReference type="InterPro" id="IPR044174">
    <property type="entry name" value="BC10-like"/>
</dbReference>
<evidence type="ECO:0000256" key="5">
    <source>
        <dbReference type="ARBA" id="ARBA00023180"/>
    </source>
</evidence>
<evidence type="ECO:0000313" key="7">
    <source>
        <dbReference type="Proteomes" id="UP000516437"/>
    </source>
</evidence>
<dbReference type="EMBL" id="RXIC02000102">
    <property type="protein sequence ID" value="KAB1201005.1"/>
    <property type="molecule type" value="Genomic_DNA"/>
</dbReference>
<keyword evidence="2" id="KW-0328">Glycosyltransferase</keyword>
<dbReference type="InterPro" id="IPR003406">
    <property type="entry name" value="Glyco_trans_14"/>
</dbReference>
<keyword evidence="7" id="KW-1185">Reference proteome</keyword>
<dbReference type="OrthoDB" id="191334at2759"/>
<accession>A0A6A1UKS8</accession>
<evidence type="ECO:0000256" key="4">
    <source>
        <dbReference type="ARBA" id="ARBA00023136"/>
    </source>
</evidence>
<evidence type="ECO:0000313" key="6">
    <source>
        <dbReference type="EMBL" id="KAB1201005.1"/>
    </source>
</evidence>
<dbReference type="AlphaFoldDB" id="A0A6A1UKS8"/>